<comment type="caution">
    <text evidence="2">The sequence shown here is derived from an EMBL/GenBank/DDBJ whole genome shotgun (WGS) entry which is preliminary data.</text>
</comment>
<accession>A0A8X6PWN2</accession>
<feature type="chain" id="PRO_5036467280" description="Spider venom protein" evidence="1">
    <location>
        <begin position="22"/>
        <end position="125"/>
    </location>
</feature>
<keyword evidence="3" id="KW-1185">Reference proteome</keyword>
<dbReference type="EMBL" id="BMAW01024895">
    <property type="protein sequence ID" value="GFT89989.1"/>
    <property type="molecule type" value="Genomic_DNA"/>
</dbReference>
<evidence type="ECO:0000313" key="3">
    <source>
        <dbReference type="Proteomes" id="UP000887013"/>
    </source>
</evidence>
<evidence type="ECO:0000313" key="2">
    <source>
        <dbReference type="EMBL" id="GFT89989.1"/>
    </source>
</evidence>
<reference evidence="2" key="1">
    <citation type="submission" date="2020-08" db="EMBL/GenBank/DDBJ databases">
        <title>Multicomponent nature underlies the extraordinary mechanical properties of spider dragline silk.</title>
        <authorList>
            <person name="Kono N."/>
            <person name="Nakamura H."/>
            <person name="Mori M."/>
            <person name="Yoshida Y."/>
            <person name="Ohtoshi R."/>
            <person name="Malay A.D."/>
            <person name="Moran D.A.P."/>
            <person name="Tomita M."/>
            <person name="Numata K."/>
            <person name="Arakawa K."/>
        </authorList>
    </citation>
    <scope>NUCLEOTIDE SEQUENCE</scope>
</reference>
<feature type="signal peptide" evidence="1">
    <location>
        <begin position="1"/>
        <end position="21"/>
    </location>
</feature>
<sequence length="125" mass="14387">MKFSLLFFLTTVCVFFFLGSAQPDKCREMTKKDVTPISIDIIGRENAPSCTQTDLYLKLAETFGTEDELKYTEEFKEMYSKLDEEEQKELKDCLNKVLEIVLSEIGEIPEECEGGTQAWVDYLTD</sequence>
<keyword evidence="1" id="KW-0732">Signal</keyword>
<proteinExistence type="predicted"/>
<organism evidence="2 3">
    <name type="scientific">Nephila pilipes</name>
    <name type="common">Giant wood spider</name>
    <name type="synonym">Nephila maculata</name>
    <dbReference type="NCBI Taxonomy" id="299642"/>
    <lineage>
        <taxon>Eukaryota</taxon>
        <taxon>Metazoa</taxon>
        <taxon>Ecdysozoa</taxon>
        <taxon>Arthropoda</taxon>
        <taxon>Chelicerata</taxon>
        <taxon>Arachnida</taxon>
        <taxon>Araneae</taxon>
        <taxon>Araneomorphae</taxon>
        <taxon>Entelegynae</taxon>
        <taxon>Araneoidea</taxon>
        <taxon>Nephilidae</taxon>
        <taxon>Nephila</taxon>
    </lineage>
</organism>
<evidence type="ECO:0000256" key="1">
    <source>
        <dbReference type="SAM" id="SignalP"/>
    </source>
</evidence>
<name>A0A8X6PWN2_NEPPI</name>
<protein>
    <recommendedName>
        <fullName evidence="4">Spider venom protein</fullName>
    </recommendedName>
</protein>
<gene>
    <name evidence="2" type="ORF">NPIL_232981</name>
</gene>
<dbReference type="AlphaFoldDB" id="A0A8X6PWN2"/>
<dbReference type="Proteomes" id="UP000887013">
    <property type="component" value="Unassembled WGS sequence"/>
</dbReference>
<evidence type="ECO:0008006" key="4">
    <source>
        <dbReference type="Google" id="ProtNLM"/>
    </source>
</evidence>